<dbReference type="InterPro" id="IPR017853">
    <property type="entry name" value="GH"/>
</dbReference>
<evidence type="ECO:0000256" key="5">
    <source>
        <dbReference type="ARBA" id="ARBA00023001"/>
    </source>
</evidence>
<evidence type="ECO:0000313" key="12">
    <source>
        <dbReference type="Proteomes" id="UP000503399"/>
    </source>
</evidence>
<dbReference type="PANTHER" id="PTHR10353:SF36">
    <property type="entry name" value="LP05116P"/>
    <property type="match status" value="1"/>
</dbReference>
<evidence type="ECO:0000313" key="11">
    <source>
        <dbReference type="EMBL" id="CAB1130171.1"/>
    </source>
</evidence>
<dbReference type="GO" id="GO:0005829">
    <property type="term" value="C:cytosol"/>
    <property type="evidence" value="ECO:0007669"/>
    <property type="project" value="TreeGrafter"/>
</dbReference>
<keyword evidence="5" id="KW-0136">Cellulose degradation</keyword>
<gene>
    <name evidence="11" type="primary">bglB</name>
    <name evidence="11" type="ORF">R50_2682</name>
</gene>
<evidence type="ECO:0000256" key="4">
    <source>
        <dbReference type="ARBA" id="ARBA00022801"/>
    </source>
</evidence>
<dbReference type="PROSITE" id="PS00653">
    <property type="entry name" value="GLYCOSYL_HYDROL_F1_2"/>
    <property type="match status" value="1"/>
</dbReference>
<evidence type="ECO:0000256" key="8">
    <source>
        <dbReference type="ARBA" id="ARBA00023326"/>
    </source>
</evidence>
<dbReference type="InterPro" id="IPR001360">
    <property type="entry name" value="Glyco_hydro_1"/>
</dbReference>
<evidence type="ECO:0000256" key="1">
    <source>
        <dbReference type="ARBA" id="ARBA00000448"/>
    </source>
</evidence>
<dbReference type="InterPro" id="IPR033132">
    <property type="entry name" value="GH_1_N_CS"/>
</dbReference>
<evidence type="ECO:0000256" key="6">
    <source>
        <dbReference type="ARBA" id="ARBA00023277"/>
    </source>
</evidence>
<evidence type="ECO:0000256" key="3">
    <source>
        <dbReference type="ARBA" id="ARBA00012744"/>
    </source>
</evidence>
<dbReference type="PRINTS" id="PR00131">
    <property type="entry name" value="GLHYDRLASE1"/>
</dbReference>
<dbReference type="InterPro" id="IPR017736">
    <property type="entry name" value="Glyco_hydro_1_beta-glucosidase"/>
</dbReference>
<evidence type="ECO:0000256" key="7">
    <source>
        <dbReference type="ARBA" id="ARBA00023295"/>
    </source>
</evidence>
<dbReference type="AlphaFoldDB" id="A0A6F8ZJW6"/>
<dbReference type="PANTHER" id="PTHR10353">
    <property type="entry name" value="GLYCOSYL HYDROLASE"/>
    <property type="match status" value="1"/>
</dbReference>
<dbReference type="Gene3D" id="3.20.20.80">
    <property type="entry name" value="Glycosidases"/>
    <property type="match status" value="1"/>
</dbReference>
<keyword evidence="12" id="KW-1185">Reference proteome</keyword>
<evidence type="ECO:0000256" key="10">
    <source>
        <dbReference type="RuleBase" id="RU361175"/>
    </source>
</evidence>
<feature type="binding site" evidence="9">
    <location>
        <position position="27"/>
    </location>
    <ligand>
        <name>substrate</name>
    </ligand>
</feature>
<reference evidence="11 12" key="1">
    <citation type="submission" date="2020-02" db="EMBL/GenBank/DDBJ databases">
        <authorList>
            <person name="Hogendoorn C."/>
        </authorList>
    </citation>
    <scope>NUCLEOTIDE SEQUENCE [LARGE SCALE GENOMIC DNA]</scope>
    <source>
        <strain evidence="11">R501</strain>
    </source>
</reference>
<organism evidence="11 12">
    <name type="scientific">Candidatus Hydrogenisulfobacillus filiaventi</name>
    <dbReference type="NCBI Taxonomy" id="2707344"/>
    <lineage>
        <taxon>Bacteria</taxon>
        <taxon>Bacillati</taxon>
        <taxon>Bacillota</taxon>
        <taxon>Clostridia</taxon>
        <taxon>Eubacteriales</taxon>
        <taxon>Clostridiales Family XVII. Incertae Sedis</taxon>
        <taxon>Candidatus Hydrogenisulfobacillus</taxon>
    </lineage>
</organism>
<dbReference type="KEGG" id="hfv:R50_2682"/>
<keyword evidence="7 10" id="KW-0326">Glycosidase</keyword>
<name>A0A6F8ZJW6_9FIRM</name>
<proteinExistence type="inferred from homology"/>
<keyword evidence="8" id="KW-0624">Polysaccharide degradation</keyword>
<feature type="binding site" evidence="9">
    <location>
        <position position="128"/>
    </location>
    <ligand>
        <name>substrate</name>
    </ligand>
</feature>
<dbReference type="EMBL" id="LR778114">
    <property type="protein sequence ID" value="CAB1130171.1"/>
    <property type="molecule type" value="Genomic_DNA"/>
</dbReference>
<dbReference type="Proteomes" id="UP000503399">
    <property type="component" value="Chromosome"/>
</dbReference>
<keyword evidence="4 10" id="KW-0378">Hydrolase</keyword>
<sequence length="450" mass="50009">MAAAGLPPGLDRLGAGFHWGMSSAAYQIEGAVAEDGRGPSIWDVFSRRPGAVAEGATADRACDHYHRFQEDVAWLARLGVRDYRFSVAWPRIQPQGRPPLEPRGLAFYDRLVDALLAAGIRPLVTLYHRDLPWALEEAGGWGERDTAWRFAEYAGLVARRLGDRAEAFLTLHDPWSTAVLGHWTGEHAPGHRDGRLARAVGHHQLLAHAWAREALRAECSRPAGIALRLQPVSPAGPDEADRLAAAQEDRYRNLWFLEPLLRGRYPEGWDQLFGEPVPPSVREEELAVLPGSLDFLGVEYYTAAVVAADPGAPRGVREIPPAARPRTEAGWPVVPEGLERLLLRLKDLAPDLRLRITGNGAAFPDRLHAERVEDPGRIAYLAEHLAALGRAVAAGARVEGYYVRSLLDGFEWQWGYRLRYGLVYVDPVSLRRIPKASFFWYRDLLRALPA</sequence>
<dbReference type="Pfam" id="PF00232">
    <property type="entry name" value="Glyco_hydro_1"/>
    <property type="match status" value="1"/>
</dbReference>
<evidence type="ECO:0000256" key="9">
    <source>
        <dbReference type="PIRSR" id="PIRSR617736-2"/>
    </source>
</evidence>
<dbReference type="GO" id="GO:0030245">
    <property type="term" value="P:cellulose catabolic process"/>
    <property type="evidence" value="ECO:0007669"/>
    <property type="project" value="UniProtKB-KW"/>
</dbReference>
<dbReference type="EC" id="3.2.1.21" evidence="3 10"/>
<dbReference type="FunFam" id="3.20.20.80:FF:000004">
    <property type="entry name" value="Beta-glucosidase 6-phospho-beta-glucosidase"/>
    <property type="match status" value="1"/>
</dbReference>
<feature type="binding site" evidence="9">
    <location>
        <position position="301"/>
    </location>
    <ligand>
        <name>substrate</name>
    </ligand>
</feature>
<protein>
    <recommendedName>
        <fullName evidence="3 10">Beta-glucosidase</fullName>
        <ecNumber evidence="3 10">3.2.1.21</ecNumber>
    </recommendedName>
</protein>
<feature type="binding site" evidence="9">
    <location>
        <begin position="411"/>
        <end position="412"/>
    </location>
    <ligand>
        <name>substrate</name>
    </ligand>
</feature>
<dbReference type="NCBIfam" id="TIGR03356">
    <property type="entry name" value="BGL"/>
    <property type="match status" value="1"/>
</dbReference>
<comment type="catalytic activity">
    <reaction evidence="1 10">
        <text>Hydrolysis of terminal, non-reducing beta-D-glucosyl residues with release of beta-D-glucose.</text>
        <dbReference type="EC" id="3.2.1.21"/>
    </reaction>
</comment>
<dbReference type="GO" id="GO:0008422">
    <property type="term" value="F:beta-glucosidase activity"/>
    <property type="evidence" value="ECO:0007669"/>
    <property type="project" value="UniProtKB-EC"/>
</dbReference>
<comment type="similarity">
    <text evidence="2 10">Belongs to the glycosyl hydrolase 1 family.</text>
</comment>
<evidence type="ECO:0000256" key="2">
    <source>
        <dbReference type="ARBA" id="ARBA00010838"/>
    </source>
</evidence>
<dbReference type="SUPFAM" id="SSF51445">
    <property type="entry name" value="(Trans)glycosidases"/>
    <property type="match status" value="1"/>
</dbReference>
<keyword evidence="6" id="KW-0119">Carbohydrate metabolism</keyword>
<accession>A0A6F8ZJW6</accession>